<gene>
    <name evidence="3" type="ORF">E1B25_07695</name>
</gene>
<dbReference type="Gene3D" id="1.10.530.10">
    <property type="match status" value="1"/>
</dbReference>
<evidence type="ECO:0000313" key="4">
    <source>
        <dbReference type="Proteomes" id="UP000294662"/>
    </source>
</evidence>
<dbReference type="EMBL" id="SMFP01000004">
    <property type="protein sequence ID" value="TDE38897.1"/>
    <property type="molecule type" value="Genomic_DNA"/>
</dbReference>
<protein>
    <recommendedName>
        <fullName evidence="2">Transglycosylase SLT domain-containing protein</fullName>
    </recommendedName>
</protein>
<comment type="similarity">
    <text evidence="1">Belongs to the virb1 family.</text>
</comment>
<dbReference type="AlphaFoldDB" id="A0A4R5EVY0"/>
<comment type="caution">
    <text evidence="3">The sequence shown here is derived from an EMBL/GenBank/DDBJ whole genome shotgun (WGS) entry which is preliminary data.</text>
</comment>
<dbReference type="SUPFAM" id="SSF53955">
    <property type="entry name" value="Lysozyme-like"/>
    <property type="match status" value="1"/>
</dbReference>
<dbReference type="InterPro" id="IPR008258">
    <property type="entry name" value="Transglycosylase_SLT_dom_1"/>
</dbReference>
<reference evidence="3 4" key="1">
    <citation type="submission" date="2019-03" db="EMBL/GenBank/DDBJ databases">
        <authorList>
            <person name="Zhang S."/>
        </authorList>
    </citation>
    <scope>NUCLEOTIDE SEQUENCE [LARGE SCALE GENOMIC DNA]</scope>
    <source>
        <strain evidence="3 4">S4J41</strain>
    </source>
</reference>
<dbReference type="CDD" id="cd13400">
    <property type="entry name" value="LT_IagB-like"/>
    <property type="match status" value="1"/>
</dbReference>
<dbReference type="Proteomes" id="UP000294662">
    <property type="component" value="Unassembled WGS sequence"/>
</dbReference>
<dbReference type="RefSeq" id="WP_132828190.1">
    <property type="nucleotide sequence ID" value="NZ_SMFP01000004.1"/>
</dbReference>
<accession>A0A4R5EVY0</accession>
<dbReference type="InterPro" id="IPR023346">
    <property type="entry name" value="Lysozyme-like_dom_sf"/>
</dbReference>
<proteinExistence type="inferred from homology"/>
<evidence type="ECO:0000313" key="3">
    <source>
        <dbReference type="EMBL" id="TDE38897.1"/>
    </source>
</evidence>
<dbReference type="Pfam" id="PF01464">
    <property type="entry name" value="SLT"/>
    <property type="match status" value="1"/>
</dbReference>
<name>A0A4R5EVY0_9RHOB</name>
<sequence>MRGTTRLALGVVGSCIAAAGQSAPTQAEFFSGFYRPSAPVVVPATRVARDPAPVLGGADCLAAILDAQARYDIPDNLLLTIGVQEAGRRGPEGLTVWPWTVNAAGEGAFFNTREEALRWVRSKQKAGVRSIDVGCMQVNQKWHGGGFVSLEQAFDPAVNVDYAARFLLGLFQETGDWWKAAGRYHSATDTHKEVYLTALQRNRDAVTAQLPDLIAQASTARMFAMTTPTPAAPRLPEPPVFWSSGAEVPRPDAGGSGQFSIYSNRPMQPILPAYRVVK</sequence>
<organism evidence="3 4">
    <name type="scientific">Antarcticimicrobium sediminis</name>
    <dbReference type="NCBI Taxonomy" id="2546227"/>
    <lineage>
        <taxon>Bacteria</taxon>
        <taxon>Pseudomonadati</taxon>
        <taxon>Pseudomonadota</taxon>
        <taxon>Alphaproteobacteria</taxon>
        <taxon>Rhodobacterales</taxon>
        <taxon>Paracoccaceae</taxon>
        <taxon>Antarcticimicrobium</taxon>
    </lineage>
</organism>
<feature type="domain" description="Transglycosylase SLT" evidence="2">
    <location>
        <begin position="126"/>
        <end position="193"/>
    </location>
</feature>
<evidence type="ECO:0000256" key="1">
    <source>
        <dbReference type="ARBA" id="ARBA00009387"/>
    </source>
</evidence>
<evidence type="ECO:0000259" key="2">
    <source>
        <dbReference type="Pfam" id="PF01464"/>
    </source>
</evidence>
<keyword evidence="4" id="KW-1185">Reference proteome</keyword>
<dbReference type="OrthoDB" id="5945995at2"/>